<proteinExistence type="predicted"/>
<dbReference type="PANTHER" id="PTHR34139:SF1">
    <property type="entry name" value="RNASE MJ1380-RELATED"/>
    <property type="match status" value="1"/>
</dbReference>
<dbReference type="GO" id="GO:0004540">
    <property type="term" value="F:RNA nuclease activity"/>
    <property type="evidence" value="ECO:0007669"/>
    <property type="project" value="InterPro"/>
</dbReference>
<dbReference type="InterPro" id="IPR051813">
    <property type="entry name" value="HepT_RNase_toxin"/>
</dbReference>
<evidence type="ECO:0000256" key="2">
    <source>
        <dbReference type="ARBA" id="ARBA00022649"/>
    </source>
</evidence>
<keyword evidence="2" id="KW-1277">Toxin-antitoxin system</keyword>
<dbReference type="Proteomes" id="UP000465062">
    <property type="component" value="Chromosome"/>
</dbReference>
<evidence type="ECO:0000256" key="3">
    <source>
        <dbReference type="ARBA" id="ARBA00022722"/>
    </source>
</evidence>
<reference evidence="6 7" key="1">
    <citation type="submission" date="2019-06" db="EMBL/GenBank/DDBJ databases">
        <title>An operon consisting of a P-type ATPase gene and a transcriptional regular gene given the different cadmium resistance in Bacillus vietamensis 151-6 and Bacillus marisflavi 151-25.</title>
        <authorList>
            <person name="Yu X."/>
        </authorList>
    </citation>
    <scope>NUCLEOTIDE SEQUENCE [LARGE SCALE GENOMIC DNA]</scope>
    <source>
        <strain evidence="6 7">151-6</strain>
    </source>
</reference>
<evidence type="ECO:0000256" key="1">
    <source>
        <dbReference type="ARBA" id="ARBA00022553"/>
    </source>
</evidence>
<protein>
    <submittedName>
        <fullName evidence="6">DUF86 domain-containing protein</fullName>
    </submittedName>
</protein>
<keyword evidence="3" id="KW-0540">Nuclease</keyword>
<dbReference type="EMBL" id="CP047394">
    <property type="protein sequence ID" value="QHE62863.1"/>
    <property type="molecule type" value="Genomic_DNA"/>
</dbReference>
<dbReference type="RefSeq" id="WP_159362662.1">
    <property type="nucleotide sequence ID" value="NZ_CP047394.1"/>
</dbReference>
<evidence type="ECO:0000313" key="6">
    <source>
        <dbReference type="EMBL" id="QHE62863.1"/>
    </source>
</evidence>
<keyword evidence="5" id="KW-0378">Hydrolase</keyword>
<sequence length="109" mass="12735">MRQFHFIDKIINAADSIETYIQGLSIEEFKKSRLIIDAVIWNLELIGETAKNIPIKEKEDNPHIPWEKIIGFRYTLINEYDNLDLSEIWEIATVDTITLRAKCAEIKSK</sequence>
<dbReference type="InterPro" id="IPR008201">
    <property type="entry name" value="HepT-like"/>
</dbReference>
<organism evidence="6 7">
    <name type="scientific">Rossellomorea vietnamensis</name>
    <dbReference type="NCBI Taxonomy" id="218284"/>
    <lineage>
        <taxon>Bacteria</taxon>
        <taxon>Bacillati</taxon>
        <taxon>Bacillota</taxon>
        <taxon>Bacilli</taxon>
        <taxon>Bacillales</taxon>
        <taxon>Bacillaceae</taxon>
        <taxon>Rossellomorea</taxon>
    </lineage>
</organism>
<evidence type="ECO:0000256" key="4">
    <source>
        <dbReference type="ARBA" id="ARBA00022741"/>
    </source>
</evidence>
<dbReference type="Pfam" id="PF01934">
    <property type="entry name" value="HepT-like"/>
    <property type="match status" value="1"/>
</dbReference>
<dbReference type="AlphaFoldDB" id="A0A6I6UUG9"/>
<accession>A0A6I6UUG9</accession>
<evidence type="ECO:0000313" key="7">
    <source>
        <dbReference type="Proteomes" id="UP000465062"/>
    </source>
</evidence>
<evidence type="ECO:0000256" key="5">
    <source>
        <dbReference type="ARBA" id="ARBA00022801"/>
    </source>
</evidence>
<keyword evidence="4" id="KW-0547">Nucleotide-binding</keyword>
<keyword evidence="1" id="KW-0597">Phosphoprotein</keyword>
<name>A0A6I6UUG9_9BACI</name>
<dbReference type="GO" id="GO:0110001">
    <property type="term" value="C:toxin-antitoxin complex"/>
    <property type="evidence" value="ECO:0007669"/>
    <property type="project" value="InterPro"/>
</dbReference>
<dbReference type="PANTHER" id="PTHR34139">
    <property type="entry name" value="UPF0331 PROTEIN MJ0127"/>
    <property type="match status" value="1"/>
</dbReference>
<gene>
    <name evidence="6" type="ORF">FHE72_19035</name>
</gene>
<dbReference type="KEGG" id="bvq:FHE72_19035"/>
<dbReference type="GO" id="GO:0016787">
    <property type="term" value="F:hydrolase activity"/>
    <property type="evidence" value="ECO:0007669"/>
    <property type="project" value="UniProtKB-KW"/>
</dbReference>
<dbReference type="GO" id="GO:0000166">
    <property type="term" value="F:nucleotide binding"/>
    <property type="evidence" value="ECO:0007669"/>
    <property type="project" value="UniProtKB-KW"/>
</dbReference>